<dbReference type="PANTHER" id="PTHR30586:SF0">
    <property type="entry name" value="ION-TRANSLOCATING OXIDOREDUCTASE COMPLEX SUBUNIT E"/>
    <property type="match status" value="1"/>
</dbReference>
<dbReference type="InterPro" id="IPR010968">
    <property type="entry name" value="RnfE"/>
</dbReference>
<protein>
    <submittedName>
        <fullName evidence="9">Electron transport complex protein RnfE</fullName>
    </submittedName>
</protein>
<evidence type="ECO:0000313" key="9">
    <source>
        <dbReference type="EMBL" id="SFV80782.1"/>
    </source>
</evidence>
<evidence type="ECO:0000256" key="1">
    <source>
        <dbReference type="ARBA" id="ARBA00004127"/>
    </source>
</evidence>
<gene>
    <name evidence="9" type="ORF">MNB_SUP05-6-767</name>
    <name evidence="10" type="ORF">MNB_SUP05-9-285</name>
</gene>
<dbReference type="NCBIfam" id="NF009070">
    <property type="entry name" value="PRK12405.1"/>
    <property type="match status" value="1"/>
</dbReference>
<comment type="subcellular location">
    <subcellularLocation>
        <location evidence="1">Endomembrane system</location>
        <topology evidence="1">Multi-pass membrane protein</topology>
    </subcellularLocation>
</comment>
<dbReference type="GO" id="GO:0022900">
    <property type="term" value="P:electron transport chain"/>
    <property type="evidence" value="ECO:0007669"/>
    <property type="project" value="InterPro"/>
</dbReference>
<evidence type="ECO:0000256" key="7">
    <source>
        <dbReference type="ARBA" id="ARBA00023136"/>
    </source>
</evidence>
<evidence type="ECO:0000256" key="4">
    <source>
        <dbReference type="ARBA" id="ARBA00022967"/>
    </source>
</evidence>
<keyword evidence="5" id="KW-0249">Electron transport</keyword>
<dbReference type="EMBL" id="FPHX01000145">
    <property type="protein sequence ID" value="SFV84945.1"/>
    <property type="molecule type" value="Genomic_DNA"/>
</dbReference>
<dbReference type="GO" id="GO:0012505">
    <property type="term" value="C:endomembrane system"/>
    <property type="evidence" value="ECO:0007669"/>
    <property type="project" value="UniProtKB-SubCell"/>
</dbReference>
<feature type="transmembrane region" description="Helical" evidence="8">
    <location>
        <begin position="94"/>
        <end position="115"/>
    </location>
</feature>
<reference evidence="9" key="1">
    <citation type="submission" date="2016-10" db="EMBL/GenBank/DDBJ databases">
        <authorList>
            <person name="de Groot N.N."/>
        </authorList>
    </citation>
    <scope>NUCLEOTIDE SEQUENCE</scope>
</reference>
<evidence type="ECO:0000256" key="6">
    <source>
        <dbReference type="ARBA" id="ARBA00022989"/>
    </source>
</evidence>
<evidence type="ECO:0000256" key="5">
    <source>
        <dbReference type="ARBA" id="ARBA00022982"/>
    </source>
</evidence>
<keyword evidence="4" id="KW-1278">Translocase</keyword>
<dbReference type="NCBIfam" id="TIGR01948">
    <property type="entry name" value="rnfE"/>
    <property type="match status" value="1"/>
</dbReference>
<dbReference type="InterPro" id="IPR003667">
    <property type="entry name" value="NqrDE/RnfAE"/>
</dbReference>
<organism evidence="9">
    <name type="scientific">hydrothermal vent metagenome</name>
    <dbReference type="NCBI Taxonomy" id="652676"/>
    <lineage>
        <taxon>unclassified sequences</taxon>
        <taxon>metagenomes</taxon>
        <taxon>ecological metagenomes</taxon>
    </lineage>
</organism>
<feature type="transmembrane region" description="Helical" evidence="8">
    <location>
        <begin position="127"/>
        <end position="148"/>
    </location>
</feature>
<evidence type="ECO:0000256" key="3">
    <source>
        <dbReference type="ARBA" id="ARBA00022692"/>
    </source>
</evidence>
<evidence type="ECO:0000256" key="2">
    <source>
        <dbReference type="ARBA" id="ARBA00022448"/>
    </source>
</evidence>
<sequence length="231" mass="24796">MDDYIKISKNGLWNNNQALVALLGLCPLLAVTNNVVNSIALGLATTFVLIASNTTISIFRNHISKEVRIPIFVLLIASFVTIVELTMQSYFYDLYLILGIFVPLIVTNCAILGRAEAFASKNSWDKSALDGLMMGIGFSVVLVMLGAMRELIGSGTLFDQSSLLLGSLGDTLSITVFEDYQGTLLAILPPGAFIGLGLIVAVKNLIDLKTAETEKSVQSNQEPLVAVGNHS</sequence>
<dbReference type="GO" id="GO:0005886">
    <property type="term" value="C:plasma membrane"/>
    <property type="evidence" value="ECO:0007669"/>
    <property type="project" value="TreeGrafter"/>
</dbReference>
<keyword evidence="3 8" id="KW-0812">Transmembrane</keyword>
<dbReference type="PANTHER" id="PTHR30586">
    <property type="entry name" value="ELECTRON TRANSPORT COMPLEX PROTEIN RNFE"/>
    <property type="match status" value="1"/>
</dbReference>
<feature type="transmembrane region" description="Helical" evidence="8">
    <location>
        <begin position="38"/>
        <end position="59"/>
    </location>
</feature>
<feature type="transmembrane region" description="Helical" evidence="8">
    <location>
        <begin position="12"/>
        <end position="32"/>
    </location>
</feature>
<feature type="transmembrane region" description="Helical" evidence="8">
    <location>
        <begin position="184"/>
        <end position="206"/>
    </location>
</feature>
<dbReference type="EMBL" id="FPHV01000007">
    <property type="protein sequence ID" value="SFV80782.1"/>
    <property type="molecule type" value="Genomic_DNA"/>
</dbReference>
<evidence type="ECO:0000256" key="8">
    <source>
        <dbReference type="SAM" id="Phobius"/>
    </source>
</evidence>
<evidence type="ECO:0000313" key="10">
    <source>
        <dbReference type="EMBL" id="SFV84945.1"/>
    </source>
</evidence>
<proteinExistence type="inferred from homology"/>
<feature type="transmembrane region" description="Helical" evidence="8">
    <location>
        <begin position="71"/>
        <end position="88"/>
    </location>
</feature>
<name>A0A1W1DHJ9_9ZZZZ</name>
<keyword evidence="6 8" id="KW-1133">Transmembrane helix</keyword>
<keyword evidence="7 8" id="KW-0472">Membrane</keyword>
<keyword evidence="2" id="KW-0813">Transport</keyword>
<accession>A0A1W1DHJ9</accession>
<dbReference type="PIRSF" id="PIRSF006102">
    <property type="entry name" value="NQR_DE"/>
    <property type="match status" value="1"/>
</dbReference>
<dbReference type="HAMAP" id="MF_00478">
    <property type="entry name" value="RsxE_RnfE"/>
    <property type="match status" value="1"/>
</dbReference>
<dbReference type="AlphaFoldDB" id="A0A1W1DHJ9"/>
<dbReference type="Pfam" id="PF02508">
    <property type="entry name" value="Rnf-Nqr"/>
    <property type="match status" value="1"/>
</dbReference>